<dbReference type="InterPro" id="IPR052700">
    <property type="entry name" value="Carb_kinase_PfkB-like"/>
</dbReference>
<name>A0A0G3XHI6_9SPHN</name>
<keyword evidence="3" id="KW-0418">Kinase</keyword>
<dbReference type="InterPro" id="IPR029056">
    <property type="entry name" value="Ribokinase-like"/>
</dbReference>
<evidence type="ECO:0000256" key="2">
    <source>
        <dbReference type="ARBA" id="ARBA00022679"/>
    </source>
</evidence>
<dbReference type="PANTHER" id="PTHR43320">
    <property type="entry name" value="SUGAR KINASE"/>
    <property type="match status" value="1"/>
</dbReference>
<dbReference type="PATRIC" id="fig|1348774.3.peg.2706"/>
<evidence type="ECO:0000313" key="5">
    <source>
        <dbReference type="EMBL" id="AKM10657.1"/>
    </source>
</evidence>
<dbReference type="KEGG" id="cna:AB433_12875"/>
<evidence type="ECO:0000256" key="3">
    <source>
        <dbReference type="ARBA" id="ARBA00022777"/>
    </source>
</evidence>
<dbReference type="STRING" id="1348774.AB433_12875"/>
<dbReference type="Proteomes" id="UP000035287">
    <property type="component" value="Chromosome"/>
</dbReference>
<keyword evidence="2" id="KW-0808">Transferase</keyword>
<accession>A0A0G3XHI6</accession>
<dbReference type="InterPro" id="IPR002173">
    <property type="entry name" value="Carboh/pur_kinase_PfkB_CS"/>
</dbReference>
<dbReference type="AlphaFoldDB" id="A0A0G3XHI6"/>
<proteinExistence type="inferred from homology"/>
<dbReference type="CDD" id="cd01168">
    <property type="entry name" value="adenosine_kinase"/>
    <property type="match status" value="1"/>
</dbReference>
<dbReference type="GO" id="GO:0016301">
    <property type="term" value="F:kinase activity"/>
    <property type="evidence" value="ECO:0007669"/>
    <property type="project" value="UniProtKB-KW"/>
</dbReference>
<dbReference type="Pfam" id="PF00294">
    <property type="entry name" value="PfkB"/>
    <property type="match status" value="1"/>
</dbReference>
<evidence type="ECO:0000313" key="6">
    <source>
        <dbReference type="Proteomes" id="UP000035287"/>
    </source>
</evidence>
<organism evidence="5 6">
    <name type="scientific">Croceicoccus naphthovorans</name>
    <dbReference type="NCBI Taxonomy" id="1348774"/>
    <lineage>
        <taxon>Bacteria</taxon>
        <taxon>Pseudomonadati</taxon>
        <taxon>Pseudomonadota</taxon>
        <taxon>Alphaproteobacteria</taxon>
        <taxon>Sphingomonadales</taxon>
        <taxon>Erythrobacteraceae</taxon>
        <taxon>Croceicoccus</taxon>
    </lineage>
</organism>
<dbReference type="SUPFAM" id="SSF53613">
    <property type="entry name" value="Ribokinase-like"/>
    <property type="match status" value="1"/>
</dbReference>
<dbReference type="EMBL" id="CP011770">
    <property type="protein sequence ID" value="AKM10657.1"/>
    <property type="molecule type" value="Genomic_DNA"/>
</dbReference>
<evidence type="ECO:0000259" key="4">
    <source>
        <dbReference type="Pfam" id="PF00294"/>
    </source>
</evidence>
<dbReference type="PANTHER" id="PTHR43320:SF3">
    <property type="entry name" value="CARBOHYDRATE KINASE PFKB DOMAIN-CONTAINING PROTEIN"/>
    <property type="match status" value="1"/>
</dbReference>
<protein>
    <recommendedName>
        <fullName evidence="4">Carbohydrate kinase PfkB domain-containing protein</fullName>
    </recommendedName>
</protein>
<reference evidence="5 6" key="1">
    <citation type="submission" date="2015-06" db="EMBL/GenBank/DDBJ databases">
        <authorList>
            <person name="Zeng Y."/>
            <person name="Huang Y."/>
        </authorList>
    </citation>
    <scope>NUCLEOTIDE SEQUENCE [LARGE SCALE GENOMIC DNA]</scope>
    <source>
        <strain evidence="5 6">PQ-2</strain>
    </source>
</reference>
<sequence length="327" mass="33938">MAEDTFDIVALGDAIVDVLVRRDEAFLNATGATKGTMQLLTAEQADALAKAMAETGEVEEIPGGSAANTLAGAAAEGARCRFIGQIGDDRLGRKFADQMHALSIRFDTPAISVPTGRCMIVVTPDGERTMRTAPGASHCLTADALDEDAIRAASVLFLEGYLWGPEGPRAAMRRAIEIAHGAGRKIAFTLSDSITLPGRRESLVSLVADGGIDILFSNILEACMLAGTDDPVAAVEQLAPQVETLIMTRGPHGAIGYSGGQRVEVPAAHVEKVVDTTGAGDQFAAGFIAAYVRSADLRECLEAGTRTAAAVIGHVGARPLVEIGDGA</sequence>
<comment type="similarity">
    <text evidence="1">Belongs to the carbohydrate kinase PfkB family.</text>
</comment>
<feature type="domain" description="Carbohydrate kinase PfkB" evidence="4">
    <location>
        <begin position="51"/>
        <end position="319"/>
    </location>
</feature>
<dbReference type="RefSeq" id="WP_047821506.1">
    <property type="nucleotide sequence ID" value="NZ_CP011770.1"/>
</dbReference>
<evidence type="ECO:0000256" key="1">
    <source>
        <dbReference type="ARBA" id="ARBA00010688"/>
    </source>
</evidence>
<dbReference type="OrthoDB" id="9813569at2"/>
<dbReference type="PROSITE" id="PS00584">
    <property type="entry name" value="PFKB_KINASES_2"/>
    <property type="match status" value="1"/>
</dbReference>
<gene>
    <name evidence="5" type="ORF">AB433_12875</name>
</gene>
<keyword evidence="6" id="KW-1185">Reference proteome</keyword>
<dbReference type="InterPro" id="IPR011611">
    <property type="entry name" value="PfkB_dom"/>
</dbReference>
<dbReference type="Gene3D" id="3.40.1190.20">
    <property type="match status" value="1"/>
</dbReference>